<keyword evidence="6" id="KW-0677">Repeat</keyword>
<comment type="catalytic activity">
    <reaction evidence="16">
        <text>a sphingomyelin + H2O = phosphocholine + an N-acylsphing-4-enine + H(+)</text>
        <dbReference type="Rhea" id="RHEA:19253"/>
        <dbReference type="ChEBI" id="CHEBI:15377"/>
        <dbReference type="ChEBI" id="CHEBI:15378"/>
        <dbReference type="ChEBI" id="CHEBI:17636"/>
        <dbReference type="ChEBI" id="CHEBI:52639"/>
        <dbReference type="ChEBI" id="CHEBI:295975"/>
        <dbReference type="EC" id="3.1.4.12"/>
    </reaction>
    <physiologicalReaction direction="left-to-right" evidence="16">
        <dbReference type="Rhea" id="RHEA:19254"/>
    </physiologicalReaction>
</comment>
<name>A0A8J6H7J0_TENMO</name>
<keyword evidence="7" id="KW-1133">Transmembrane helix</keyword>
<evidence type="ECO:0000256" key="1">
    <source>
        <dbReference type="ARBA" id="ARBA00022448"/>
    </source>
</evidence>
<evidence type="ECO:0000256" key="4">
    <source>
        <dbReference type="ARBA" id="ARBA00022673"/>
    </source>
</evidence>
<evidence type="ECO:0000259" key="19">
    <source>
        <dbReference type="PROSITE" id="PS50015"/>
    </source>
</evidence>
<dbReference type="InterPro" id="IPR041805">
    <property type="entry name" value="ASMase/PPN1_MPP"/>
</dbReference>
<dbReference type="InterPro" id="IPR008139">
    <property type="entry name" value="SaposinB_dom"/>
</dbReference>
<sequence>MTSMFCWKKSAGEDEKEAGPGAVPLASSGPTETCIEMGRTETVATTCLLEKPMIDKKVKEDRWRSLKVDRDACCTTPIIYISRCECAVRRKSSGANVELFAVQDLSACSSTRVECFSVQIRCTSHRDSCRVDYAGFSGSKLTCGGTSGHSLDHERSIFHDRLEMEIRTAKRLFLVTFLLRSQRHSIHGMMEEENVIRPHQEIAQLSLDEKKFLLAVERGDVASTRRTLQKAEETGFININCVDPLGRSALLMAIDNENLEMVELLIEHKVETKDALLHAISEEFVEAVEVLLDHEETIHKPGEPHSWEALPPDTATFTPDITPLILSAHRDNYEIIKILLDRGATLPMPHDVRCGCDECVTSRMEDSLRHSRSRINAYRALASPSLIALSSKDPILTAFELSWELRRLSLMEHEFKSEYQELRKQCQDFATALLDHTRSSYELEVLLNHDPTGPAFEHGDRMHLNRLKLAIKLRQKKICVKNSSSNLPHSCFPSIVSLAAMASTCVVGLVSFLVFSSFAASYTPPDDIVPLEKAIVEYFHTHEETDDILKTLDSYQFPHVLREGAEEVYDNPTVCYLCNLVIDLVIEERVLGLTRETLIKEAHVVCTHLNIETDRVCTGMIELYVDPLIYAMDNYGNFTSNRFCGSVLQSYGCPPGDAFEWTVDIASGNSVERPPPDDTNLQSFTILQLSDIHYDPDYTPNGNAACGEPICCQSDQGEPESPEQACGYWTDYRDADAPWHLVEETVRQAKTQDFDYVYYTGDIIAHRVWETSIEKNTDAITKLHTYFKDNFDVPVFPIFGNHEPHPLNLWPEDNINDEQHSVNWLFQLAAKQWSELIGEDVTETVLKGGYYSVSPRPGFRVVGINSNLGYVDNWWLLYEDIDPFNQLQWLADTLKAAEDNNESVHILSHVPTGGASSLKVWFREYGKIVERFANTITGHFNGHTHKDEFHVFYNSSEPTQAIGVAFNGASVTSFSNNNPSYKYYYVDQETFVSISVVFGPTNQKLLPVSVGLRRVDFQSHSSQLPRLFAVA</sequence>
<dbReference type="GO" id="GO:0070679">
    <property type="term" value="F:inositol 1,4,5 trisphosphate binding"/>
    <property type="evidence" value="ECO:0007669"/>
    <property type="project" value="TreeGrafter"/>
</dbReference>
<evidence type="ECO:0000256" key="5">
    <source>
        <dbReference type="ARBA" id="ARBA00022692"/>
    </source>
</evidence>
<dbReference type="SUPFAM" id="SSF48403">
    <property type="entry name" value="Ankyrin repeat"/>
    <property type="match status" value="1"/>
</dbReference>
<dbReference type="Pfam" id="PF00023">
    <property type="entry name" value="Ank"/>
    <property type="match status" value="1"/>
</dbReference>
<keyword evidence="9" id="KW-0406">Ion transport</keyword>
<keyword evidence="12" id="KW-0966">Cell projection</keyword>
<evidence type="ECO:0000313" key="21">
    <source>
        <dbReference type="Proteomes" id="UP000719412"/>
    </source>
</evidence>
<dbReference type="PROSITE" id="PS50015">
    <property type="entry name" value="SAP_B"/>
    <property type="match status" value="1"/>
</dbReference>
<evidence type="ECO:0000256" key="6">
    <source>
        <dbReference type="ARBA" id="ARBA00022737"/>
    </source>
</evidence>
<proteinExistence type="inferred from homology"/>
<evidence type="ECO:0000256" key="15">
    <source>
        <dbReference type="ARBA" id="ARBA00043946"/>
    </source>
</evidence>
<comment type="subcellular location">
    <subcellularLocation>
        <location evidence="15">Cell projection</location>
        <location evidence="15">Rhabdomere membrane</location>
        <topology evidence="15">Multi-pass membrane protein</topology>
    </subcellularLocation>
</comment>
<dbReference type="InterPro" id="IPR002110">
    <property type="entry name" value="Ankyrin_rpt"/>
</dbReference>
<dbReference type="FunFam" id="3.60.21.10:FF:000092">
    <property type="entry name" value="Sphingomyelin phosphodiesterase"/>
    <property type="match status" value="1"/>
</dbReference>
<dbReference type="InterPro" id="IPR013555">
    <property type="entry name" value="TRP_dom"/>
</dbReference>
<organism evidence="20 21">
    <name type="scientific">Tenebrio molitor</name>
    <name type="common">Yellow mealworm beetle</name>
    <dbReference type="NCBI Taxonomy" id="7067"/>
    <lineage>
        <taxon>Eukaryota</taxon>
        <taxon>Metazoa</taxon>
        <taxon>Ecdysozoa</taxon>
        <taxon>Arthropoda</taxon>
        <taxon>Hexapoda</taxon>
        <taxon>Insecta</taxon>
        <taxon>Pterygota</taxon>
        <taxon>Neoptera</taxon>
        <taxon>Endopterygota</taxon>
        <taxon>Coleoptera</taxon>
        <taxon>Polyphaga</taxon>
        <taxon>Cucujiformia</taxon>
        <taxon>Tenebrionidae</taxon>
        <taxon>Tenebrio</taxon>
    </lineage>
</organism>
<dbReference type="PROSITE" id="PS50088">
    <property type="entry name" value="ANK_REPEAT"/>
    <property type="match status" value="1"/>
</dbReference>
<dbReference type="EMBL" id="JABDTM020028087">
    <property type="protein sequence ID" value="KAH0809520.1"/>
    <property type="molecule type" value="Genomic_DNA"/>
</dbReference>
<dbReference type="GO" id="GO:0016798">
    <property type="term" value="F:hydrolase activity, acting on glycosyl bonds"/>
    <property type="evidence" value="ECO:0007669"/>
    <property type="project" value="UniProtKB-KW"/>
</dbReference>
<dbReference type="GO" id="GO:0030425">
    <property type="term" value="C:dendrite"/>
    <property type="evidence" value="ECO:0007669"/>
    <property type="project" value="UniProtKB-ARBA"/>
</dbReference>
<dbReference type="SMART" id="SM01420">
    <property type="entry name" value="TRP_2"/>
    <property type="match status" value="1"/>
</dbReference>
<keyword evidence="13" id="KW-0326">Glycosidase</keyword>
<keyword evidence="4" id="KW-0107">Calcium channel</keyword>
<evidence type="ECO:0000256" key="10">
    <source>
        <dbReference type="ARBA" id="ARBA00023136"/>
    </source>
</evidence>
<keyword evidence="11" id="KW-1015">Disulfide bond</keyword>
<dbReference type="AlphaFoldDB" id="A0A8J6H7J0"/>
<evidence type="ECO:0000256" key="14">
    <source>
        <dbReference type="ARBA" id="ARBA00023303"/>
    </source>
</evidence>
<feature type="domain" description="Saposin B-type" evidence="19">
    <location>
        <begin position="571"/>
        <end position="657"/>
    </location>
</feature>
<reference evidence="20" key="1">
    <citation type="journal article" date="2020" name="J Insects Food Feed">
        <title>The yellow mealworm (Tenebrio molitor) genome: a resource for the emerging insects as food and feed industry.</title>
        <authorList>
            <person name="Eriksson T."/>
            <person name="Andere A."/>
            <person name="Kelstrup H."/>
            <person name="Emery V."/>
            <person name="Picard C."/>
        </authorList>
    </citation>
    <scope>NUCLEOTIDE SEQUENCE</scope>
    <source>
        <strain evidence="20">Stoneville</strain>
        <tissue evidence="20">Whole head</tissue>
    </source>
</reference>
<dbReference type="InterPro" id="IPR029052">
    <property type="entry name" value="Metallo-depent_PP-like"/>
</dbReference>
<dbReference type="CDD" id="cd00842">
    <property type="entry name" value="MPP_ASMase"/>
    <property type="match status" value="1"/>
</dbReference>
<keyword evidence="3" id="KW-0109">Calcium transport</keyword>
<evidence type="ECO:0000256" key="12">
    <source>
        <dbReference type="ARBA" id="ARBA00023273"/>
    </source>
</evidence>
<reference evidence="20" key="2">
    <citation type="submission" date="2021-08" db="EMBL/GenBank/DDBJ databases">
        <authorList>
            <person name="Eriksson T."/>
        </authorList>
    </citation>
    <scope>NUCLEOTIDE SEQUENCE</scope>
    <source>
        <strain evidence="20">Stoneville</strain>
        <tissue evidence="20">Whole head</tissue>
    </source>
</reference>
<dbReference type="InterPro" id="IPR011001">
    <property type="entry name" value="Saposin-like"/>
</dbReference>
<dbReference type="Proteomes" id="UP000719412">
    <property type="component" value="Unassembled WGS sequence"/>
</dbReference>
<evidence type="ECO:0000256" key="9">
    <source>
        <dbReference type="ARBA" id="ARBA00023065"/>
    </source>
</evidence>
<feature type="repeat" description="ANK" evidence="18">
    <location>
        <begin position="319"/>
        <end position="351"/>
    </location>
</feature>
<evidence type="ECO:0000256" key="3">
    <source>
        <dbReference type="ARBA" id="ARBA00022568"/>
    </source>
</evidence>
<dbReference type="InterPro" id="IPR036770">
    <property type="entry name" value="Ankyrin_rpt-contain_sf"/>
</dbReference>
<evidence type="ECO:0000256" key="18">
    <source>
        <dbReference type="PROSITE-ProRule" id="PRU00023"/>
    </source>
</evidence>
<keyword evidence="5" id="KW-0812">Transmembrane</keyword>
<dbReference type="GO" id="GO:0033583">
    <property type="term" value="C:rhabdomere membrane"/>
    <property type="evidence" value="ECO:0007669"/>
    <property type="project" value="UniProtKB-SubCell"/>
</dbReference>
<dbReference type="GO" id="GO:0051480">
    <property type="term" value="P:regulation of cytosolic calcium ion concentration"/>
    <property type="evidence" value="ECO:0007669"/>
    <property type="project" value="TreeGrafter"/>
</dbReference>
<keyword evidence="13" id="KW-0378">Hydrolase</keyword>
<keyword evidence="3" id="KW-0106">Calcium</keyword>
<dbReference type="GO" id="GO:0034703">
    <property type="term" value="C:cation channel complex"/>
    <property type="evidence" value="ECO:0007669"/>
    <property type="project" value="TreeGrafter"/>
</dbReference>
<keyword evidence="14" id="KW-0407">Ion channel</keyword>
<gene>
    <name evidence="20" type="ORF">GEV33_013270</name>
</gene>
<comment type="caution">
    <text evidence="20">The sequence shown here is derived from an EMBL/GenBank/DDBJ whole genome shotgun (WGS) entry which is preliminary data.</text>
</comment>
<dbReference type="PANTHER" id="PTHR10117:SF54">
    <property type="entry name" value="TRANSIENT RECEPTOR POTENTIAL-GAMMA PROTEIN"/>
    <property type="match status" value="1"/>
</dbReference>
<dbReference type="GO" id="GO:0004767">
    <property type="term" value="F:sphingomyelin phosphodiesterase activity"/>
    <property type="evidence" value="ECO:0007669"/>
    <property type="project" value="UniProtKB-EC"/>
</dbReference>
<dbReference type="Pfam" id="PF00149">
    <property type="entry name" value="Metallophos"/>
    <property type="match status" value="1"/>
</dbReference>
<dbReference type="GO" id="GO:0050877">
    <property type="term" value="P:nervous system process"/>
    <property type="evidence" value="ECO:0007669"/>
    <property type="project" value="UniProtKB-ARBA"/>
</dbReference>
<dbReference type="Pfam" id="PF08344">
    <property type="entry name" value="TRP_2"/>
    <property type="match status" value="1"/>
</dbReference>
<accession>A0A8J6H7J0</accession>
<dbReference type="Gene3D" id="3.60.21.10">
    <property type="match status" value="1"/>
</dbReference>
<keyword evidence="8 18" id="KW-0040">ANK repeat</keyword>
<evidence type="ECO:0000256" key="17">
    <source>
        <dbReference type="ARBA" id="ARBA00060916"/>
    </source>
</evidence>
<dbReference type="Pfam" id="PF12796">
    <property type="entry name" value="Ank_2"/>
    <property type="match status" value="1"/>
</dbReference>
<protein>
    <recommendedName>
        <fullName evidence="19">Saposin B-type domain-containing protein</fullName>
    </recommendedName>
</protein>
<keyword evidence="10" id="KW-0472">Membrane</keyword>
<dbReference type="PANTHER" id="PTHR10117">
    <property type="entry name" value="TRANSIENT RECEPTOR POTENTIAL CHANNEL"/>
    <property type="match status" value="1"/>
</dbReference>
<dbReference type="SUPFAM" id="SSF47862">
    <property type="entry name" value="Saposin"/>
    <property type="match status" value="1"/>
</dbReference>
<evidence type="ECO:0000256" key="2">
    <source>
        <dbReference type="ARBA" id="ARBA00022475"/>
    </source>
</evidence>
<evidence type="ECO:0000256" key="7">
    <source>
        <dbReference type="ARBA" id="ARBA00022989"/>
    </source>
</evidence>
<evidence type="ECO:0000256" key="13">
    <source>
        <dbReference type="ARBA" id="ARBA00023295"/>
    </source>
</evidence>
<dbReference type="GO" id="GO:0015279">
    <property type="term" value="F:store-operated calcium channel activity"/>
    <property type="evidence" value="ECO:0007669"/>
    <property type="project" value="TreeGrafter"/>
</dbReference>
<keyword evidence="21" id="KW-1185">Reference proteome</keyword>
<dbReference type="InterPro" id="IPR002153">
    <property type="entry name" value="TRPC_channel"/>
</dbReference>
<dbReference type="SUPFAM" id="SSF56300">
    <property type="entry name" value="Metallo-dependent phosphatases"/>
    <property type="match status" value="1"/>
</dbReference>
<evidence type="ECO:0000256" key="8">
    <source>
        <dbReference type="ARBA" id="ARBA00023043"/>
    </source>
</evidence>
<evidence type="ECO:0000256" key="16">
    <source>
        <dbReference type="ARBA" id="ARBA00047268"/>
    </source>
</evidence>
<dbReference type="SMART" id="SM00248">
    <property type="entry name" value="ANK"/>
    <property type="match status" value="2"/>
</dbReference>
<dbReference type="InterPro" id="IPR004843">
    <property type="entry name" value="Calcineurin-like_PHP"/>
</dbReference>
<evidence type="ECO:0000256" key="11">
    <source>
        <dbReference type="ARBA" id="ARBA00023157"/>
    </source>
</evidence>
<dbReference type="Gene3D" id="1.25.40.20">
    <property type="entry name" value="Ankyrin repeat-containing domain"/>
    <property type="match status" value="1"/>
</dbReference>
<keyword evidence="1" id="KW-0813">Transport</keyword>
<keyword evidence="2" id="KW-1003">Cell membrane</keyword>
<dbReference type="FunFam" id="1.25.40.20:FF:000221">
    <property type="entry name" value="Transient receptor potential-gamma protein"/>
    <property type="match status" value="1"/>
</dbReference>
<evidence type="ECO:0000313" key="20">
    <source>
        <dbReference type="EMBL" id="KAH0809520.1"/>
    </source>
</evidence>
<comment type="similarity">
    <text evidence="17">Belongs to the transient receptor (TC 1.A.4) family. STrpC subfamily.</text>
</comment>